<dbReference type="AlphaFoldDB" id="A0AAN6VK57"/>
<comment type="caution">
    <text evidence="4">The sequence shown here is derived from an EMBL/GenBank/DDBJ whole genome shotgun (WGS) entry which is preliminary data.</text>
</comment>
<evidence type="ECO:0000313" key="4">
    <source>
        <dbReference type="EMBL" id="KAK4151681.1"/>
    </source>
</evidence>
<sequence length="719" mass="78716">MATRQERMRDRMRGAGRHNVGDIDFGFIIPVAEEAAADEPEDEPEDPPAVEASPPAEAPAEVPATTRPTPNTSAKRKRINRDESSLPDAPPPPPPATTQRRPPAEHQDEDQDQDQPMADAPPLPTSAVRNQTRNKSQRRPRGPLSSVISATKRLSFDPSSPPPPPPPPPPTNRAQEGDEDEEEEEEEEAEAMEVTESPADAPGSGRRRPLRLGGAGTPVVGSSVLLQKVLADLDDDDDDEEEEEGQRLGGGANSSPVVRRVARRRAAARASVESVNLGSPSPGAVVVPGRGSRRSARLSGSSVAESEVVSQLGVVVEESTVQFEEEEEEVVEESIVQFEEEKEEEEEGEEEVVEESIVQPEEEEEAEEVGEKEAAQRLGRERPRRGLRSPSPELGSGVAEESPAPKRRRRREAASPAQQQQPAKKARVGRLPARPQPRRQPSPPPQRQPQAQAQAKPKPKAKKQAKKSKAADDQDEEEASGSVPVTVQRFTKPPRPADAAQGDENEAIIIDPLNGEIPFANPGGVNAVDVLSKLCEELVEAYMDKLETRARAAEDAATRREQKTMYRTLEAFQEELRTRLLEHTIALDTLHALRKRVRAAQKEKLALREEILRVRAEREQVALRMDAIRIRHEADSKEALRHISLSSAMHNIDLAVEKGQAAAELSPAEQKKADLANLELLISRVADQACTRSDGGGTLKQIREFNAFLERAATVLEGR</sequence>
<feature type="compositionally biased region" description="Basic residues" evidence="2">
    <location>
        <begin position="457"/>
        <end position="468"/>
    </location>
</feature>
<feature type="compositionally biased region" description="Acidic residues" evidence="2">
    <location>
        <begin position="177"/>
        <end position="193"/>
    </location>
</feature>
<feature type="compositionally biased region" description="Basic and acidic residues" evidence="2">
    <location>
        <begin position="1"/>
        <end position="13"/>
    </location>
</feature>
<feature type="region of interest" description="Disordered" evidence="2">
    <location>
        <begin position="1"/>
        <end position="304"/>
    </location>
</feature>
<feature type="compositionally biased region" description="Low complexity" evidence="2">
    <location>
        <begin position="49"/>
        <end position="64"/>
    </location>
</feature>
<feature type="compositionally biased region" description="Basic and acidic residues" evidence="2">
    <location>
        <begin position="369"/>
        <end position="381"/>
    </location>
</feature>
<keyword evidence="5" id="KW-1185">Reference proteome</keyword>
<feature type="compositionally biased region" description="Low complexity" evidence="2">
    <location>
        <begin position="414"/>
        <end position="423"/>
    </location>
</feature>
<evidence type="ECO:0000313" key="5">
    <source>
        <dbReference type="Proteomes" id="UP001302745"/>
    </source>
</evidence>
<feature type="coiled-coil region" evidence="1">
    <location>
        <begin position="590"/>
        <end position="617"/>
    </location>
</feature>
<feature type="compositionally biased region" description="Acidic residues" evidence="2">
    <location>
        <begin position="232"/>
        <end position="244"/>
    </location>
</feature>
<proteinExistence type="predicted"/>
<dbReference type="Pfam" id="PF20994">
    <property type="entry name" value="CENPU"/>
    <property type="match status" value="1"/>
</dbReference>
<organism evidence="4 5">
    <name type="scientific">Chaetomidium leptoderma</name>
    <dbReference type="NCBI Taxonomy" id="669021"/>
    <lineage>
        <taxon>Eukaryota</taxon>
        <taxon>Fungi</taxon>
        <taxon>Dikarya</taxon>
        <taxon>Ascomycota</taxon>
        <taxon>Pezizomycotina</taxon>
        <taxon>Sordariomycetes</taxon>
        <taxon>Sordariomycetidae</taxon>
        <taxon>Sordariales</taxon>
        <taxon>Chaetomiaceae</taxon>
        <taxon>Chaetomidium</taxon>
    </lineage>
</organism>
<reference evidence="4" key="2">
    <citation type="submission" date="2023-05" db="EMBL/GenBank/DDBJ databases">
        <authorList>
            <consortium name="Lawrence Berkeley National Laboratory"/>
            <person name="Steindorff A."/>
            <person name="Hensen N."/>
            <person name="Bonometti L."/>
            <person name="Westerberg I."/>
            <person name="Brannstrom I.O."/>
            <person name="Guillou S."/>
            <person name="Cros-Aarteil S."/>
            <person name="Calhoun S."/>
            <person name="Haridas S."/>
            <person name="Kuo A."/>
            <person name="Mondo S."/>
            <person name="Pangilinan J."/>
            <person name="Riley R."/>
            <person name="Labutti K."/>
            <person name="Andreopoulos B."/>
            <person name="Lipzen A."/>
            <person name="Chen C."/>
            <person name="Yanf M."/>
            <person name="Daum C."/>
            <person name="Ng V."/>
            <person name="Clum A."/>
            <person name="Ohm R."/>
            <person name="Martin F."/>
            <person name="Silar P."/>
            <person name="Natvig D."/>
            <person name="Lalanne C."/>
            <person name="Gautier V."/>
            <person name="Ament-Velasquez S.L."/>
            <person name="Kruys A."/>
            <person name="Hutchinson M.I."/>
            <person name="Powell A.J."/>
            <person name="Barry K."/>
            <person name="Miller A.N."/>
            <person name="Grigoriev I.V."/>
            <person name="Debuchy R."/>
            <person name="Gladieux P."/>
            <person name="Thoren M.H."/>
            <person name="Johannesson H."/>
        </authorList>
    </citation>
    <scope>NUCLEOTIDE SEQUENCE</scope>
    <source>
        <strain evidence="4">CBS 538.74</strain>
    </source>
</reference>
<dbReference type="EMBL" id="MU857005">
    <property type="protein sequence ID" value="KAK4151681.1"/>
    <property type="molecule type" value="Genomic_DNA"/>
</dbReference>
<feature type="compositionally biased region" description="Pro residues" evidence="2">
    <location>
        <begin position="434"/>
        <end position="447"/>
    </location>
</feature>
<dbReference type="InterPro" id="IPR048743">
    <property type="entry name" value="AME1"/>
</dbReference>
<feature type="domain" description="Inner kinetochore subunit AME1" evidence="3">
    <location>
        <begin position="523"/>
        <end position="711"/>
    </location>
</feature>
<feature type="compositionally biased region" description="Low complexity" evidence="2">
    <location>
        <begin position="388"/>
        <end position="402"/>
    </location>
</feature>
<feature type="region of interest" description="Disordered" evidence="2">
    <location>
        <begin position="319"/>
        <end position="503"/>
    </location>
</feature>
<feature type="compositionally biased region" description="Pro residues" evidence="2">
    <location>
        <begin position="159"/>
        <end position="171"/>
    </location>
</feature>
<feature type="compositionally biased region" description="Acidic residues" evidence="2">
    <location>
        <begin position="323"/>
        <end position="368"/>
    </location>
</feature>
<protein>
    <recommendedName>
        <fullName evidence="3">Inner kinetochore subunit AME1 domain-containing protein</fullName>
    </recommendedName>
</protein>
<evidence type="ECO:0000259" key="3">
    <source>
        <dbReference type="Pfam" id="PF20994"/>
    </source>
</evidence>
<accession>A0AAN6VK57</accession>
<evidence type="ECO:0000256" key="1">
    <source>
        <dbReference type="SAM" id="Coils"/>
    </source>
</evidence>
<keyword evidence="1" id="KW-0175">Coiled coil</keyword>
<dbReference type="Proteomes" id="UP001302745">
    <property type="component" value="Unassembled WGS sequence"/>
</dbReference>
<feature type="compositionally biased region" description="Acidic residues" evidence="2">
    <location>
        <begin position="35"/>
        <end position="48"/>
    </location>
</feature>
<name>A0AAN6VK57_9PEZI</name>
<evidence type="ECO:0000256" key="2">
    <source>
        <dbReference type="SAM" id="MobiDB-lite"/>
    </source>
</evidence>
<reference evidence="4" key="1">
    <citation type="journal article" date="2023" name="Mol. Phylogenet. Evol.">
        <title>Genome-scale phylogeny and comparative genomics of the fungal order Sordariales.</title>
        <authorList>
            <person name="Hensen N."/>
            <person name="Bonometti L."/>
            <person name="Westerberg I."/>
            <person name="Brannstrom I.O."/>
            <person name="Guillou S."/>
            <person name="Cros-Aarteil S."/>
            <person name="Calhoun S."/>
            <person name="Haridas S."/>
            <person name="Kuo A."/>
            <person name="Mondo S."/>
            <person name="Pangilinan J."/>
            <person name="Riley R."/>
            <person name="LaButti K."/>
            <person name="Andreopoulos B."/>
            <person name="Lipzen A."/>
            <person name="Chen C."/>
            <person name="Yan M."/>
            <person name="Daum C."/>
            <person name="Ng V."/>
            <person name="Clum A."/>
            <person name="Steindorff A."/>
            <person name="Ohm R.A."/>
            <person name="Martin F."/>
            <person name="Silar P."/>
            <person name="Natvig D.O."/>
            <person name="Lalanne C."/>
            <person name="Gautier V."/>
            <person name="Ament-Velasquez S.L."/>
            <person name="Kruys A."/>
            <person name="Hutchinson M.I."/>
            <person name="Powell A.J."/>
            <person name="Barry K."/>
            <person name="Miller A.N."/>
            <person name="Grigoriev I.V."/>
            <person name="Debuchy R."/>
            <person name="Gladieux P."/>
            <person name="Hiltunen Thoren M."/>
            <person name="Johannesson H."/>
        </authorList>
    </citation>
    <scope>NUCLEOTIDE SEQUENCE</scope>
    <source>
        <strain evidence="4">CBS 538.74</strain>
    </source>
</reference>
<gene>
    <name evidence="4" type="ORF">C8A00DRAFT_35681</name>
</gene>